<evidence type="ECO:0000256" key="3">
    <source>
        <dbReference type="ARBA" id="ARBA00004514"/>
    </source>
</evidence>
<keyword evidence="14" id="KW-0687">Ribonucleoprotein</keyword>
<dbReference type="NCBIfam" id="NF004424">
    <property type="entry name" value="PRK05766.1"/>
    <property type="match status" value="1"/>
</dbReference>
<reference evidence="19" key="1">
    <citation type="submission" date="2025-08" db="UniProtKB">
        <authorList>
            <consortium name="Ensembl"/>
        </authorList>
    </citation>
    <scope>IDENTIFICATION</scope>
</reference>
<dbReference type="AlphaFoldDB" id="A0A8C3XG82"/>
<evidence type="ECO:0000256" key="16">
    <source>
        <dbReference type="ARBA" id="ARBA00035455"/>
    </source>
</evidence>
<comment type="subcellular location">
    <subcellularLocation>
        <location evidence="3">Cytoplasm</location>
        <location evidence="3">Cytosol</location>
    </subcellularLocation>
    <subcellularLocation>
        <location evidence="2">Rough endoplasmic reticulum</location>
    </subcellularLocation>
</comment>
<sequence>LGRPLGTAHGSPELLGSSDPSGSASPAAGTTGVRHRARRSPPAPPAIRAFTPVTSRGGGAAPPRCVTSRIGGESGSAHSAGGGDVTGSGVHAGRRREGYKGGRRPPSFSRHRAAMGHQQLYWSHPRKFGQGSRSCRVCSNRHGLIRKYGLNMCRQCFRQYAKDIGFIKVSPAAAGRGPGVPGPAHCPRLSRSLAAGLSAGRMRRRPGAPGASLTHLQRLGSALLNK</sequence>
<dbReference type="InterPro" id="IPR043140">
    <property type="entry name" value="Ribosomal_uS14_sf"/>
</dbReference>
<name>A0A8C3XG82_9PASS</name>
<keyword evidence="13" id="KW-0007">Acetylation</keyword>
<dbReference type="GO" id="GO:0008270">
    <property type="term" value="F:zinc ion binding"/>
    <property type="evidence" value="ECO:0007669"/>
    <property type="project" value="InterPro"/>
</dbReference>
<keyword evidence="7" id="KW-0963">Cytoplasm</keyword>
<dbReference type="HAMAP" id="MF_01364_A">
    <property type="entry name" value="Ribosomal_uS14_2_A"/>
    <property type="match status" value="1"/>
</dbReference>
<dbReference type="Gene3D" id="4.10.830.10">
    <property type="entry name" value="30s Ribosomal Protein S14, Chain N"/>
    <property type="match status" value="1"/>
</dbReference>
<dbReference type="PANTHER" id="PTHR12010:SF26">
    <property type="entry name" value="SMALL RIBOSOMAL SUBUNIT PROTEIN US14"/>
    <property type="match status" value="1"/>
</dbReference>
<dbReference type="FunFam" id="4.10.830.10:FF:000002">
    <property type="entry name" value="40S ribosomal protein S29"/>
    <property type="match status" value="1"/>
</dbReference>
<evidence type="ECO:0000256" key="5">
    <source>
        <dbReference type="ARBA" id="ARBA00011542"/>
    </source>
</evidence>
<dbReference type="InterPro" id="IPR023676">
    <property type="entry name" value="Ribosomal_uS14_arc"/>
</dbReference>
<keyword evidence="20" id="KW-1185">Reference proteome</keyword>
<evidence type="ECO:0000256" key="7">
    <source>
        <dbReference type="ARBA" id="ARBA00022490"/>
    </source>
</evidence>
<proteinExistence type="inferred from homology"/>
<reference evidence="19" key="2">
    <citation type="submission" date="2025-09" db="UniProtKB">
        <authorList>
            <consortium name="Ensembl"/>
        </authorList>
    </citation>
    <scope>IDENTIFICATION</scope>
</reference>
<dbReference type="GO" id="GO:0022627">
    <property type="term" value="C:cytosolic small ribosomal subunit"/>
    <property type="evidence" value="ECO:0007669"/>
    <property type="project" value="TreeGrafter"/>
</dbReference>
<dbReference type="InterPro" id="IPR039744">
    <property type="entry name" value="RIbosomal_uS14_euk_arc"/>
</dbReference>
<keyword evidence="8" id="KW-0597">Phosphoprotein</keyword>
<keyword evidence="9" id="KW-0479">Metal-binding</keyword>
<evidence type="ECO:0000256" key="9">
    <source>
        <dbReference type="ARBA" id="ARBA00022723"/>
    </source>
</evidence>
<protein>
    <recommendedName>
        <fullName evidence="15">Small ribosomal subunit protein uS14</fullName>
    </recommendedName>
    <alternativeName>
        <fullName evidence="16">40S ribosomal protein S29</fullName>
    </alternativeName>
</protein>
<evidence type="ECO:0000256" key="4">
    <source>
        <dbReference type="ARBA" id="ARBA00009083"/>
    </source>
</evidence>
<evidence type="ECO:0000313" key="20">
    <source>
        <dbReference type="Proteomes" id="UP000694396"/>
    </source>
</evidence>
<evidence type="ECO:0000256" key="10">
    <source>
        <dbReference type="ARBA" id="ARBA00022824"/>
    </source>
</evidence>
<dbReference type="GO" id="GO:0003723">
    <property type="term" value="F:RNA binding"/>
    <property type="evidence" value="ECO:0007669"/>
    <property type="project" value="InterPro"/>
</dbReference>
<evidence type="ECO:0000256" key="11">
    <source>
        <dbReference type="ARBA" id="ARBA00022833"/>
    </source>
</evidence>
<dbReference type="Pfam" id="PF00253">
    <property type="entry name" value="Ribosomal_S14"/>
    <property type="match status" value="1"/>
</dbReference>
<evidence type="ECO:0000256" key="1">
    <source>
        <dbReference type="ARBA" id="ARBA00001947"/>
    </source>
</evidence>
<dbReference type="Proteomes" id="UP000694396">
    <property type="component" value="Unplaced"/>
</dbReference>
<evidence type="ECO:0000256" key="14">
    <source>
        <dbReference type="ARBA" id="ARBA00023274"/>
    </source>
</evidence>
<comment type="similarity">
    <text evidence="4">Belongs to the universal ribosomal protein uS14 family.</text>
</comment>
<organism evidence="19 20">
    <name type="scientific">Cyanoderma ruficeps</name>
    <name type="common">rufous-capped babbler</name>
    <dbReference type="NCBI Taxonomy" id="181631"/>
    <lineage>
        <taxon>Eukaryota</taxon>
        <taxon>Metazoa</taxon>
        <taxon>Chordata</taxon>
        <taxon>Craniata</taxon>
        <taxon>Vertebrata</taxon>
        <taxon>Euteleostomi</taxon>
        <taxon>Archelosauria</taxon>
        <taxon>Archosauria</taxon>
        <taxon>Dinosauria</taxon>
        <taxon>Saurischia</taxon>
        <taxon>Theropoda</taxon>
        <taxon>Coelurosauria</taxon>
        <taxon>Aves</taxon>
        <taxon>Neognathae</taxon>
        <taxon>Neoaves</taxon>
        <taxon>Telluraves</taxon>
        <taxon>Australaves</taxon>
        <taxon>Passeriformes</taxon>
        <taxon>Sylvioidea</taxon>
        <taxon>Timaliidae</taxon>
        <taxon>Cyanoderma</taxon>
    </lineage>
</organism>
<dbReference type="GO" id="GO:0003735">
    <property type="term" value="F:structural constituent of ribosome"/>
    <property type="evidence" value="ECO:0007669"/>
    <property type="project" value="InterPro"/>
</dbReference>
<dbReference type="PANTHER" id="PTHR12010">
    <property type="entry name" value="40S RIBOSOMAL PROTEIN S29"/>
    <property type="match status" value="1"/>
</dbReference>
<feature type="region of interest" description="Disordered" evidence="18">
    <location>
        <begin position="1"/>
        <end position="107"/>
    </location>
</feature>
<keyword evidence="6" id="KW-0488">Methylation</keyword>
<evidence type="ECO:0000256" key="8">
    <source>
        <dbReference type="ARBA" id="ARBA00022553"/>
    </source>
</evidence>
<evidence type="ECO:0000256" key="13">
    <source>
        <dbReference type="ARBA" id="ARBA00022990"/>
    </source>
</evidence>
<keyword evidence="10" id="KW-0256">Endoplasmic reticulum</keyword>
<comment type="function">
    <text evidence="17">Component of the small ribosomal subunit. The ribosome is a large ribonucleoprotein complex responsible for the synthesis of proteins in the cell.</text>
</comment>
<keyword evidence="12" id="KW-0689">Ribosomal protein</keyword>
<evidence type="ECO:0000256" key="17">
    <source>
        <dbReference type="ARBA" id="ARBA00045746"/>
    </source>
</evidence>
<comment type="cofactor">
    <cofactor evidence="1">
        <name>Zn(2+)</name>
        <dbReference type="ChEBI" id="CHEBI:29105"/>
    </cofactor>
</comment>
<accession>A0A8C3XG82</accession>
<evidence type="ECO:0000256" key="12">
    <source>
        <dbReference type="ARBA" id="ARBA00022980"/>
    </source>
</evidence>
<dbReference type="GO" id="GO:0002181">
    <property type="term" value="P:cytoplasmic translation"/>
    <property type="evidence" value="ECO:0007669"/>
    <property type="project" value="TreeGrafter"/>
</dbReference>
<evidence type="ECO:0000256" key="6">
    <source>
        <dbReference type="ARBA" id="ARBA00022481"/>
    </source>
</evidence>
<evidence type="ECO:0000313" key="19">
    <source>
        <dbReference type="Ensembl" id="ENSCRFP00000018608.1"/>
    </source>
</evidence>
<evidence type="ECO:0000256" key="2">
    <source>
        <dbReference type="ARBA" id="ARBA00004427"/>
    </source>
</evidence>
<dbReference type="Ensembl" id="ENSCRFT00000019231.1">
    <property type="protein sequence ID" value="ENSCRFP00000018608.1"/>
    <property type="gene ID" value="ENSCRFG00000014035.1"/>
</dbReference>
<dbReference type="GO" id="GO:0005791">
    <property type="term" value="C:rough endoplasmic reticulum"/>
    <property type="evidence" value="ECO:0007669"/>
    <property type="project" value="UniProtKB-SubCell"/>
</dbReference>
<feature type="compositionally biased region" description="Low complexity" evidence="18">
    <location>
        <begin position="16"/>
        <end position="32"/>
    </location>
</feature>
<comment type="subunit">
    <text evidence="5">Component of the 40S small ribosomal subunit.</text>
</comment>
<evidence type="ECO:0000256" key="18">
    <source>
        <dbReference type="SAM" id="MobiDB-lite"/>
    </source>
</evidence>
<keyword evidence="11" id="KW-0862">Zinc</keyword>
<evidence type="ECO:0000256" key="15">
    <source>
        <dbReference type="ARBA" id="ARBA00035167"/>
    </source>
</evidence>
<dbReference type="InterPro" id="IPR001209">
    <property type="entry name" value="Ribosomal_uS14"/>
</dbReference>
<dbReference type="InterPro" id="IPR018271">
    <property type="entry name" value="Ribosomal_uS14_CS"/>
</dbReference>
<dbReference type="PROSITE" id="PS00527">
    <property type="entry name" value="RIBOSOMAL_S14"/>
    <property type="match status" value="1"/>
</dbReference>